<proteinExistence type="predicted"/>
<organism evidence="14 15">
    <name type="scientific">Micromonospora rosaria</name>
    <dbReference type="NCBI Taxonomy" id="47874"/>
    <lineage>
        <taxon>Bacteria</taxon>
        <taxon>Bacillati</taxon>
        <taxon>Actinomycetota</taxon>
        <taxon>Actinomycetes</taxon>
        <taxon>Micromonosporales</taxon>
        <taxon>Micromonosporaceae</taxon>
        <taxon>Micromonospora</taxon>
    </lineage>
</organism>
<accession>A0A136PWQ0</accession>
<evidence type="ECO:0000256" key="6">
    <source>
        <dbReference type="ARBA" id="ARBA00022729"/>
    </source>
</evidence>
<evidence type="ECO:0000256" key="4">
    <source>
        <dbReference type="ARBA" id="ARBA00022670"/>
    </source>
</evidence>
<keyword evidence="15" id="KW-1185">Reference proteome</keyword>
<evidence type="ECO:0000256" key="9">
    <source>
        <dbReference type="ARBA" id="ARBA00023049"/>
    </source>
</evidence>
<comment type="caution">
    <text evidence="14">The sequence shown here is derived from an EMBL/GenBank/DDBJ whole genome shotgun (WGS) entry which is preliminary data.</text>
</comment>
<dbReference type="RefSeq" id="WP_067361614.1">
    <property type="nucleotide sequence ID" value="NZ_JBIUBN010000028.1"/>
</dbReference>
<evidence type="ECO:0000313" key="15">
    <source>
        <dbReference type="Proteomes" id="UP000070620"/>
    </source>
</evidence>
<feature type="compositionally biased region" description="Basic and acidic residues" evidence="10">
    <location>
        <begin position="38"/>
        <end position="49"/>
    </location>
</feature>
<name>A0A136PWQ0_9ACTN</name>
<dbReference type="PANTHER" id="PTHR13062">
    <property type="entry name" value="COLLAGENASE"/>
    <property type="match status" value="1"/>
</dbReference>
<evidence type="ECO:0000256" key="2">
    <source>
        <dbReference type="ARBA" id="ARBA00004613"/>
    </source>
</evidence>
<keyword evidence="9" id="KW-0482">Metalloprotease</keyword>
<protein>
    <submittedName>
        <fullName evidence="14">Protease</fullName>
    </submittedName>
</protein>
<feature type="region of interest" description="Disordered" evidence="10">
    <location>
        <begin position="16"/>
        <end position="49"/>
    </location>
</feature>
<dbReference type="AlphaFoldDB" id="A0A136PWQ0"/>
<dbReference type="EMBL" id="LRQV01000016">
    <property type="protein sequence ID" value="KXK62606.1"/>
    <property type="molecule type" value="Genomic_DNA"/>
</dbReference>
<keyword evidence="6 11" id="KW-0732">Signal</keyword>
<evidence type="ECO:0000259" key="13">
    <source>
        <dbReference type="Pfam" id="PF20774"/>
    </source>
</evidence>
<feature type="region of interest" description="Disordered" evidence="10">
    <location>
        <begin position="84"/>
        <end position="103"/>
    </location>
</feature>
<sequence>MGLLGLSLTATGLVAASSASAAPQPDSPVAAPSAAESAHAEHDLPNPLEDKRRALRQKGLSDVLSGRLETQRINGSTVVKVGEAAGSPTGAATARSARAGAGKQKDQYVELSREQTDQIFVILAEFGNDRHPDYPDKDTNPGIPGPTKFDGPLHNEIPEPNRAVDNSTVWQPDYSREYFEKLYFGTGRGDESVKQYYEAQSSGRYSVDGTVTNWVKVKYNEARYGRSSDPKGDDDPTGDPAVCSDNVCDNVWDLVRDAANQWVVDQKAQGRTDAQIAADVKAMDRWDRYDHDGDGDFNEPDGYIDHFQIVHAGGDMADGDPIQGEDAIWSHRWYAYNTQIGQTGPPNFPAGGTQIGNTGVWIGDYTIQPENGGRSVFYHEYAHDLGLPDDYNILSGGDNNNEHWTLMAQSRLGGKNDGGIGERGGDLGAWNKLQLGWLDYEVVVAGQKKTLNLGPQEYNSDKPQAAVVVLPQREYTFDNGAPFEGTKQFFSGNDDDLNNTLTKTVDLTGKSSAALTLKGRYDIEENYDYLFFEASVDGGTTWTSLAGTVNGAPIPPISNSDPRPALDGSSGGEWVDINLPLDFAAGKVTQVRLRYQTDGGVSTGGFFGDALTVVADGATVSVDGGESGPGDWTLRGWSIVEETYTRLFDNYYIAGHRSYVSYDKYLKTGPYFFGYANTKPDYVDHYAYQEGLLISYWNTRWADNDTFAHPGEGRNLIIDSRPQPIYNLTGQPWRSRIQVYDAPFSLRKADSFTLHLNSQPQYIRGQAAQPLFDDTKKYWYAELPNHGVKLPATGTKIRVVEENGTSLKVRFS</sequence>
<feature type="chain" id="PRO_5007478418" evidence="11">
    <location>
        <begin position="22"/>
        <end position="812"/>
    </location>
</feature>
<evidence type="ECO:0000256" key="5">
    <source>
        <dbReference type="ARBA" id="ARBA00022723"/>
    </source>
</evidence>
<keyword evidence="7" id="KW-0378">Hydrolase</keyword>
<reference evidence="14 15" key="1">
    <citation type="submission" date="2016-01" db="EMBL/GenBank/DDBJ databases">
        <title>Whole genome sequence and analysis of Micromonospora rosaria DSM 803, which can produce antibacterial substance rosamicin.</title>
        <authorList>
            <person name="Yang H."/>
            <person name="He X."/>
            <person name="Zhu D."/>
        </authorList>
    </citation>
    <scope>NUCLEOTIDE SEQUENCE [LARGE SCALE GENOMIC DNA]</scope>
    <source>
        <strain evidence="14 15">DSM 803</strain>
    </source>
</reference>
<evidence type="ECO:0000256" key="1">
    <source>
        <dbReference type="ARBA" id="ARBA00001947"/>
    </source>
</evidence>
<evidence type="ECO:0000256" key="8">
    <source>
        <dbReference type="ARBA" id="ARBA00022833"/>
    </source>
</evidence>
<comment type="cofactor">
    <cofactor evidence="1">
        <name>Zn(2+)</name>
        <dbReference type="ChEBI" id="CHEBI:29105"/>
    </cofactor>
</comment>
<dbReference type="InterPro" id="IPR048665">
    <property type="entry name" value="InhA-like_VEG"/>
</dbReference>
<dbReference type="NCBIfam" id="TIGR03296">
    <property type="entry name" value="M6dom_TIGR03296"/>
    <property type="match status" value="1"/>
</dbReference>
<evidence type="ECO:0000256" key="3">
    <source>
        <dbReference type="ARBA" id="ARBA00022525"/>
    </source>
</evidence>
<feature type="domain" description="Immune inhibitor A-like metallopeptidase VEG" evidence="13">
    <location>
        <begin position="647"/>
        <end position="802"/>
    </location>
</feature>
<keyword evidence="5" id="KW-0479">Metal-binding</keyword>
<dbReference type="SUPFAM" id="SSF55486">
    <property type="entry name" value="Metalloproteases ('zincins'), catalytic domain"/>
    <property type="match status" value="1"/>
</dbReference>
<feature type="compositionally biased region" description="Low complexity" evidence="10">
    <location>
        <begin position="84"/>
        <end position="102"/>
    </location>
</feature>
<keyword evidence="4 14" id="KW-0645">Protease</keyword>
<evidence type="ECO:0000313" key="14">
    <source>
        <dbReference type="EMBL" id="KXK62606.1"/>
    </source>
</evidence>
<dbReference type="Proteomes" id="UP000070620">
    <property type="component" value="Unassembled WGS sequence"/>
</dbReference>
<feature type="signal peptide" evidence="11">
    <location>
        <begin position="1"/>
        <end position="21"/>
    </location>
</feature>
<evidence type="ECO:0000259" key="12">
    <source>
        <dbReference type="Pfam" id="PF05547"/>
    </source>
</evidence>
<dbReference type="GO" id="GO:0046872">
    <property type="term" value="F:metal ion binding"/>
    <property type="evidence" value="ECO:0007669"/>
    <property type="project" value="UniProtKB-KW"/>
</dbReference>
<keyword evidence="8" id="KW-0862">Zinc</keyword>
<gene>
    <name evidence="14" type="ORF">AWW66_07300</name>
</gene>
<dbReference type="Pfam" id="PF05547">
    <property type="entry name" value="Peptidase_M6"/>
    <property type="match status" value="1"/>
</dbReference>
<dbReference type="Pfam" id="PF20773">
    <property type="entry name" value="InhA-like_MAM"/>
    <property type="match status" value="1"/>
</dbReference>
<dbReference type="GO" id="GO:0008237">
    <property type="term" value="F:metallopeptidase activity"/>
    <property type="evidence" value="ECO:0007669"/>
    <property type="project" value="UniProtKB-KW"/>
</dbReference>
<keyword evidence="3" id="KW-0964">Secreted</keyword>
<dbReference type="GO" id="GO:0006508">
    <property type="term" value="P:proteolysis"/>
    <property type="evidence" value="ECO:0007669"/>
    <property type="project" value="UniProtKB-KW"/>
</dbReference>
<feature type="domain" description="Peptidase M6-like" evidence="12">
    <location>
        <begin position="107"/>
        <end position="437"/>
    </location>
</feature>
<dbReference type="InterPro" id="IPR008757">
    <property type="entry name" value="Peptidase_M6-like_domain"/>
</dbReference>
<dbReference type="OrthoDB" id="275270at2"/>
<feature type="compositionally biased region" description="Low complexity" evidence="10">
    <location>
        <begin position="16"/>
        <end position="37"/>
    </location>
</feature>
<evidence type="ECO:0000256" key="10">
    <source>
        <dbReference type="SAM" id="MobiDB-lite"/>
    </source>
</evidence>
<dbReference type="GO" id="GO:0005576">
    <property type="term" value="C:extracellular region"/>
    <property type="evidence" value="ECO:0007669"/>
    <property type="project" value="UniProtKB-SubCell"/>
</dbReference>
<comment type="subcellular location">
    <subcellularLocation>
        <location evidence="2">Secreted</location>
    </subcellularLocation>
</comment>
<evidence type="ECO:0000256" key="7">
    <source>
        <dbReference type="ARBA" id="ARBA00022801"/>
    </source>
</evidence>
<evidence type="ECO:0000256" key="11">
    <source>
        <dbReference type="SAM" id="SignalP"/>
    </source>
</evidence>
<dbReference type="PANTHER" id="PTHR13062:SF12">
    <property type="entry name" value="ALPHA-2-MACROGLOBULIN DOMAIN-CONTAINING PROTEIN"/>
    <property type="match status" value="1"/>
</dbReference>
<dbReference type="Pfam" id="PF20774">
    <property type="entry name" value="InhA-like_VEG"/>
    <property type="match status" value="1"/>
</dbReference>